<protein>
    <submittedName>
        <fullName evidence="1">3425_t:CDS:1</fullName>
    </submittedName>
</protein>
<organism evidence="1 2">
    <name type="scientific">Cetraspora pellucida</name>
    <dbReference type="NCBI Taxonomy" id="1433469"/>
    <lineage>
        <taxon>Eukaryota</taxon>
        <taxon>Fungi</taxon>
        <taxon>Fungi incertae sedis</taxon>
        <taxon>Mucoromycota</taxon>
        <taxon>Glomeromycotina</taxon>
        <taxon>Glomeromycetes</taxon>
        <taxon>Diversisporales</taxon>
        <taxon>Gigasporaceae</taxon>
        <taxon>Cetraspora</taxon>
    </lineage>
</organism>
<reference evidence="1" key="1">
    <citation type="submission" date="2021-06" db="EMBL/GenBank/DDBJ databases">
        <authorList>
            <person name="Kallberg Y."/>
            <person name="Tangrot J."/>
            <person name="Rosling A."/>
        </authorList>
    </citation>
    <scope>NUCLEOTIDE SEQUENCE</scope>
    <source>
        <strain evidence="1">28 12/20/2015</strain>
    </source>
</reference>
<proteinExistence type="predicted"/>
<keyword evidence="2" id="KW-1185">Reference proteome</keyword>
<name>A0ACA9JY35_9GLOM</name>
<dbReference type="Proteomes" id="UP000789366">
    <property type="component" value="Unassembled WGS sequence"/>
</dbReference>
<dbReference type="EMBL" id="CAJVPW010000072">
    <property type="protein sequence ID" value="CAG8441931.1"/>
    <property type="molecule type" value="Genomic_DNA"/>
</dbReference>
<comment type="caution">
    <text evidence="1">The sequence shown here is derived from an EMBL/GenBank/DDBJ whole genome shotgun (WGS) entry which is preliminary data.</text>
</comment>
<sequence>MDDKQVSNDLINCKIFENILEERKSNNKWYMINYCLTEASNSSSIHLSCYLAVRVLLKIGSISLHRWWTELYSPKSQEQRTNAERLLDVAFPTFSETSTVRANGANPLGVKIQSPLETSMFCRWLLEKSSSPYAQMFAAARLKGLVLDHYTMFSMPQKIELSTAQLFATITKVGWFEGEEFKNITNDLSNFIQYKYKAKDFMQRVITFLHLKSTPDHIIVGLQILSITVVEMNQQSSRNLTKQRKTGTDWVQGYRVIRCFSVRIGRFAKIVEQWNLIREWFDEHKSKEYCLTLLRNCLAFDFIGTSPDESGEDVGSIQVMEVIVLISSIRRSLFNEEERSKFLYGLMKGISEILIGNIGLSDLNNYHEFCRLLSRFRSTYQLSEIAEKSGYNEWIDLVADFSIKGFNNWQLVPNSMQYLLTFWSKMLSSTGSSRPGSISKLELIASRLTHAFVTSKIESVKTTIESAVDDPLENEDALINDLEMFANIARCKYDEANIAIVNSFNPIAQQFQALLQQVNTGVVHDYLTILDVIETKFAWLVYMIGGLIGGRQTYVSTEDQDLIDGELTCKVVNLLTAIKSWNGPRGNDTGYEKLELAFIYFFQQFRKSYIGESPQKISKVYSKLSDQLGINDQTMIIQRTVALFNDLAGGYSSVRLLRNIPTTQFIIQKHTVKDFPFLDSPNNLRARVIYYSALSRILFADDNVERDFEEFVRPWDLTMAQLGSLNSFQAFRQPAVEATLSGIFRDLRGFLSAIQGRKNFLNFFEWFYPNYMQILCRALEAWSDDKLVITILKFFLEFVHNRAQRLNFDISSPNGILLFRETSKVISTYGKFFGFCELNLCQILFHGFFISGHQIKNIPLMSLDKRVEKYKGISICFNILTKSFAGRYVNFGVFALYGDTALEVALKTSFEMMLSVPLEDILAYPKFSKALFDWLDTFTIEYMMALPSMDSDVFLYIMRALAEAPCSSACNAIDHICTFVVQQSAMQKPKQHWLLIYLNEFPTVLPTLFIANFNVVLFEDRQNQWSLSRPLLCLILLNQDYFNKYTENILQHQLPERREALRKAIKTLMEDVDFNLTAKNRDRLTQNLNTFKRELTNGNVILVPPPMDAKMIM</sequence>
<accession>A0ACA9JY35</accession>
<gene>
    <name evidence="1" type="ORF">SPELUC_LOCUS241</name>
</gene>
<evidence type="ECO:0000313" key="1">
    <source>
        <dbReference type="EMBL" id="CAG8441931.1"/>
    </source>
</evidence>
<evidence type="ECO:0000313" key="2">
    <source>
        <dbReference type="Proteomes" id="UP000789366"/>
    </source>
</evidence>